<feature type="compositionally biased region" description="Basic and acidic residues" evidence="1">
    <location>
        <begin position="79"/>
        <end position="92"/>
    </location>
</feature>
<evidence type="ECO:0000256" key="1">
    <source>
        <dbReference type="SAM" id="MobiDB-lite"/>
    </source>
</evidence>
<dbReference type="Proteomes" id="UP001428341">
    <property type="component" value="Unassembled WGS sequence"/>
</dbReference>
<gene>
    <name evidence="2" type="ORF">WN944_012098</name>
</gene>
<protein>
    <submittedName>
        <fullName evidence="2">Uncharacterized protein</fullName>
    </submittedName>
</protein>
<evidence type="ECO:0000313" key="2">
    <source>
        <dbReference type="EMBL" id="KAK9223652.1"/>
    </source>
</evidence>
<dbReference type="PANTHER" id="PTHR34064">
    <property type="entry name" value="OS04G0672300 PROTEIN"/>
    <property type="match status" value="1"/>
</dbReference>
<keyword evidence="3" id="KW-1185">Reference proteome</keyword>
<proteinExistence type="predicted"/>
<feature type="region of interest" description="Disordered" evidence="1">
    <location>
        <begin position="65"/>
        <end position="94"/>
    </location>
</feature>
<name>A0AAP0N0Y7_9ROSI</name>
<reference evidence="2 3" key="1">
    <citation type="submission" date="2024-05" db="EMBL/GenBank/DDBJ databases">
        <title>Haplotype-resolved chromosome-level genome assembly of Huyou (Citrus changshanensis).</title>
        <authorList>
            <person name="Miao C."/>
            <person name="Chen W."/>
            <person name="Wu Y."/>
            <person name="Wang L."/>
            <person name="Zhao S."/>
            <person name="Grierson D."/>
            <person name="Xu C."/>
            <person name="Chen K."/>
        </authorList>
    </citation>
    <scope>NUCLEOTIDE SEQUENCE [LARGE SCALE GENOMIC DNA]</scope>
    <source>
        <strain evidence="2">01-14</strain>
        <tissue evidence="2">Leaf</tissue>
    </source>
</reference>
<dbReference type="EMBL" id="JBCGBO010000002">
    <property type="protein sequence ID" value="KAK9223652.1"/>
    <property type="molecule type" value="Genomic_DNA"/>
</dbReference>
<accession>A0AAP0N0Y7</accession>
<dbReference type="PANTHER" id="PTHR34064:SF4">
    <property type="entry name" value="PROTEIN, PUTATIVE-RELATED"/>
    <property type="match status" value="1"/>
</dbReference>
<evidence type="ECO:0000313" key="3">
    <source>
        <dbReference type="Proteomes" id="UP001428341"/>
    </source>
</evidence>
<organism evidence="2 3">
    <name type="scientific">Citrus x changshan-huyou</name>
    <dbReference type="NCBI Taxonomy" id="2935761"/>
    <lineage>
        <taxon>Eukaryota</taxon>
        <taxon>Viridiplantae</taxon>
        <taxon>Streptophyta</taxon>
        <taxon>Embryophyta</taxon>
        <taxon>Tracheophyta</taxon>
        <taxon>Spermatophyta</taxon>
        <taxon>Magnoliopsida</taxon>
        <taxon>eudicotyledons</taxon>
        <taxon>Gunneridae</taxon>
        <taxon>Pentapetalae</taxon>
        <taxon>rosids</taxon>
        <taxon>malvids</taxon>
        <taxon>Sapindales</taxon>
        <taxon>Rutaceae</taxon>
        <taxon>Aurantioideae</taxon>
        <taxon>Citrus</taxon>
    </lineage>
</organism>
<dbReference type="AlphaFoldDB" id="A0AAP0N0Y7"/>
<comment type="caution">
    <text evidence="2">The sequence shown here is derived from an EMBL/GenBank/DDBJ whole genome shotgun (WGS) entry which is preliminary data.</text>
</comment>
<sequence length="242" mass="26240">MASSGEAYGMEESSSSTPKISLLDHVNGFHYNALKKSDNFVIDMDAFSHGINKDSTNNANSRITKSLSRKGSQRGGCGAEKKSNSNANDRDATLAASSPRVLYGVKEVGDPTVEKVKCYQTAGSTTGPSTPEKPAGAAIGSTDIPQVHHQITITTGNIITTPDSKSGFRRNSLKRSSHSWAIDPKRVLLFFATLWVYNPNFYQHALALEFETRNKSSYVCLRQVEPGNNSADILHAILEAQC</sequence>